<dbReference type="OrthoDB" id="4265398at2"/>
<accession>A0A1X9N3Y7</accession>
<protein>
    <submittedName>
        <fullName evidence="2">Glyoxalase</fullName>
    </submittedName>
</protein>
<dbReference type="Gene3D" id="3.10.180.10">
    <property type="entry name" value="2,3-Dihydroxybiphenyl 1,2-Dioxygenase, domain 1"/>
    <property type="match status" value="1"/>
</dbReference>
<dbReference type="AlphaFoldDB" id="A0A1X9N3Y7"/>
<dbReference type="InterPro" id="IPR037523">
    <property type="entry name" value="VOC_core"/>
</dbReference>
<sequence>MKPRISMIALAVNDIAKASQFYREVFGFPQIESAPAVAFFDLNGTWLGLSEREDLAKDATVSAEGTGYNAFSLAHNVTSESEVDQLMAEVLAAGAILVKPAQPADWGGYHGYIKDLDEHLWEIAYNPFEWVGPEDN</sequence>
<dbReference type="InterPro" id="IPR029068">
    <property type="entry name" value="Glyas_Bleomycin-R_OHBP_Dase"/>
</dbReference>
<evidence type="ECO:0000313" key="3">
    <source>
        <dbReference type="Proteomes" id="UP000193450"/>
    </source>
</evidence>
<dbReference type="KEGG" id="osg:BST96_01420"/>
<proteinExistence type="predicted"/>
<dbReference type="STRING" id="716816.BST96_01420"/>
<evidence type="ECO:0000313" key="2">
    <source>
        <dbReference type="EMBL" id="ARN72880.1"/>
    </source>
</evidence>
<dbReference type="Proteomes" id="UP000193450">
    <property type="component" value="Chromosome"/>
</dbReference>
<dbReference type="RefSeq" id="WP_085756970.1">
    <property type="nucleotide sequence ID" value="NZ_CP019343.1"/>
</dbReference>
<dbReference type="InterPro" id="IPR004360">
    <property type="entry name" value="Glyas_Fos-R_dOase_dom"/>
</dbReference>
<feature type="domain" description="VOC" evidence="1">
    <location>
        <begin position="4"/>
        <end position="126"/>
    </location>
</feature>
<dbReference type="Pfam" id="PF00903">
    <property type="entry name" value="Glyoxalase"/>
    <property type="match status" value="1"/>
</dbReference>
<gene>
    <name evidence="2" type="ORF">BST96_01420</name>
</gene>
<reference evidence="2 3" key="1">
    <citation type="submission" date="2016-11" db="EMBL/GenBank/DDBJ databases">
        <title>Trade-off between light-utilization and light-protection in marine flavobacteria.</title>
        <authorList>
            <person name="Kumagai Y."/>
        </authorList>
    </citation>
    <scope>NUCLEOTIDE SEQUENCE [LARGE SCALE GENOMIC DNA]</scope>
    <source>
        <strain evidence="2 3">NBRC 107125</strain>
    </source>
</reference>
<dbReference type="PROSITE" id="PS51819">
    <property type="entry name" value="VOC"/>
    <property type="match status" value="1"/>
</dbReference>
<dbReference type="PANTHER" id="PTHR36503">
    <property type="entry name" value="BLR2520 PROTEIN"/>
    <property type="match status" value="1"/>
</dbReference>
<keyword evidence="3" id="KW-1185">Reference proteome</keyword>
<dbReference type="SUPFAM" id="SSF54593">
    <property type="entry name" value="Glyoxalase/Bleomycin resistance protein/Dihydroxybiphenyl dioxygenase"/>
    <property type="match status" value="1"/>
</dbReference>
<organism evidence="2 3">
    <name type="scientific">Oceanicoccus sagamiensis</name>
    <dbReference type="NCBI Taxonomy" id="716816"/>
    <lineage>
        <taxon>Bacteria</taxon>
        <taxon>Pseudomonadati</taxon>
        <taxon>Pseudomonadota</taxon>
        <taxon>Gammaproteobacteria</taxon>
        <taxon>Cellvibrionales</taxon>
        <taxon>Spongiibacteraceae</taxon>
        <taxon>Oceanicoccus</taxon>
    </lineage>
</organism>
<dbReference type="CDD" id="cd07251">
    <property type="entry name" value="VOC_like"/>
    <property type="match status" value="1"/>
</dbReference>
<evidence type="ECO:0000259" key="1">
    <source>
        <dbReference type="PROSITE" id="PS51819"/>
    </source>
</evidence>
<dbReference type="EMBL" id="CP019343">
    <property type="protein sequence ID" value="ARN72880.1"/>
    <property type="molecule type" value="Genomic_DNA"/>
</dbReference>
<dbReference type="PANTHER" id="PTHR36503:SF1">
    <property type="entry name" value="BLR2520 PROTEIN"/>
    <property type="match status" value="1"/>
</dbReference>
<name>A0A1X9N3Y7_9GAMM</name>